<protein>
    <submittedName>
        <fullName evidence="3">Sortase</fullName>
    </submittedName>
</protein>
<dbReference type="Proteomes" id="UP000635387">
    <property type="component" value="Unassembled WGS sequence"/>
</dbReference>
<proteinExistence type="predicted"/>
<feature type="transmembrane region" description="Helical" evidence="2">
    <location>
        <begin position="31"/>
        <end position="55"/>
    </location>
</feature>
<accession>A0ABQ3LZI9</accession>
<feature type="transmembrane region" description="Helical" evidence="2">
    <location>
        <begin position="279"/>
        <end position="304"/>
    </location>
</feature>
<reference evidence="4" key="1">
    <citation type="journal article" date="2019" name="Int. J. Syst. Evol. Microbiol.">
        <title>The Global Catalogue of Microorganisms (GCM) 10K type strain sequencing project: providing services to taxonomists for standard genome sequencing and annotation.</title>
        <authorList>
            <consortium name="The Broad Institute Genomics Platform"/>
            <consortium name="The Broad Institute Genome Sequencing Center for Infectious Disease"/>
            <person name="Wu L."/>
            <person name="Ma J."/>
        </authorList>
    </citation>
    <scope>NUCLEOTIDE SEQUENCE [LARGE SCALE GENOMIC DNA]</scope>
    <source>
        <strain evidence="4">CGMCC 4.7683</strain>
    </source>
</reference>
<keyword evidence="1" id="KW-0378">Hydrolase</keyword>
<dbReference type="Gene3D" id="2.40.260.10">
    <property type="entry name" value="Sortase"/>
    <property type="match status" value="1"/>
</dbReference>
<dbReference type="InterPro" id="IPR042003">
    <property type="entry name" value="Sortase_E"/>
</dbReference>
<keyword evidence="2" id="KW-0812">Transmembrane</keyword>
<dbReference type="Pfam" id="PF04203">
    <property type="entry name" value="Sortase"/>
    <property type="match status" value="1"/>
</dbReference>
<dbReference type="RefSeq" id="WP_229908021.1">
    <property type="nucleotide sequence ID" value="NZ_BNAY01000008.1"/>
</dbReference>
<comment type="caution">
    <text evidence="3">The sequence shown here is derived from an EMBL/GenBank/DDBJ whole genome shotgun (WGS) entry which is preliminary data.</text>
</comment>
<dbReference type="InterPro" id="IPR023365">
    <property type="entry name" value="Sortase_dom-sf"/>
</dbReference>
<dbReference type="SUPFAM" id="SSF63817">
    <property type="entry name" value="Sortase"/>
    <property type="match status" value="1"/>
</dbReference>
<name>A0ABQ3LZI9_9PSEU</name>
<gene>
    <name evidence="3" type="primary">srtA</name>
    <name evidence="3" type="ORF">GCM10017790_60830</name>
</gene>
<feature type="transmembrane region" description="Helical" evidence="2">
    <location>
        <begin position="250"/>
        <end position="273"/>
    </location>
</feature>
<evidence type="ECO:0000256" key="2">
    <source>
        <dbReference type="SAM" id="Phobius"/>
    </source>
</evidence>
<evidence type="ECO:0000313" key="3">
    <source>
        <dbReference type="EMBL" id="GHH29153.1"/>
    </source>
</evidence>
<evidence type="ECO:0000256" key="1">
    <source>
        <dbReference type="ARBA" id="ARBA00022801"/>
    </source>
</evidence>
<dbReference type="InterPro" id="IPR005754">
    <property type="entry name" value="Sortase"/>
</dbReference>
<keyword evidence="4" id="KW-1185">Reference proteome</keyword>
<keyword evidence="2" id="KW-1133">Transmembrane helix</keyword>
<evidence type="ECO:0000313" key="4">
    <source>
        <dbReference type="Proteomes" id="UP000635387"/>
    </source>
</evidence>
<dbReference type="CDD" id="cd05830">
    <property type="entry name" value="Sortase_E"/>
    <property type="match status" value="1"/>
</dbReference>
<sequence>MSTYLEGRHAATEPPPAAEPETRFLRFGPGWIGAVVFAWLATTLVALALVVYALGPMLQSSDQRKALGEIRGEMALALGASQSLFSGAPPAKPVEFGKPVAVLEIPALKVQQVVIEGASSSETAAGPGHVPGTAGLGQPGNAVIAGRNAGYGGPFGALDTLRQGDEIVVATTQGKSVYRVTGTATRPLDEGADYGKTQNDRLTLVTSASWWPLASEEATVVTAVLQGRPFRPTPQNGRADAQDGRTGDTAAWAGLVLAFGGFVAAAAGATFLYRRWRPVSTYVITGPVLLTMGALAALALWRLFPAWA</sequence>
<organism evidence="3 4">
    <name type="scientific">Amycolatopsis oliviviridis</name>
    <dbReference type="NCBI Taxonomy" id="1471590"/>
    <lineage>
        <taxon>Bacteria</taxon>
        <taxon>Bacillati</taxon>
        <taxon>Actinomycetota</taxon>
        <taxon>Actinomycetes</taxon>
        <taxon>Pseudonocardiales</taxon>
        <taxon>Pseudonocardiaceae</taxon>
        <taxon>Amycolatopsis</taxon>
    </lineage>
</organism>
<dbReference type="EMBL" id="BNAY01000008">
    <property type="protein sequence ID" value="GHH29153.1"/>
    <property type="molecule type" value="Genomic_DNA"/>
</dbReference>
<keyword evidence="2" id="KW-0472">Membrane</keyword>